<feature type="compositionally biased region" description="Low complexity" evidence="1">
    <location>
        <begin position="307"/>
        <end position="375"/>
    </location>
</feature>
<keyword evidence="2" id="KW-0472">Membrane</keyword>
<reference evidence="3" key="1">
    <citation type="submission" date="2017-08" db="EMBL/GenBank/DDBJ databases">
        <authorList>
            <person name="Cuomo C."/>
            <person name="Billmyre B."/>
            <person name="Heitman J."/>
        </authorList>
    </citation>
    <scope>NUCLEOTIDE SEQUENCE</scope>
    <source>
        <strain evidence="3">CBS 12478</strain>
    </source>
</reference>
<dbReference type="KEGG" id="ksn:43587785"/>
<feature type="region of interest" description="Disordered" evidence="1">
    <location>
        <begin position="241"/>
        <end position="392"/>
    </location>
</feature>
<feature type="compositionally biased region" description="Acidic residues" evidence="1">
    <location>
        <begin position="452"/>
        <end position="468"/>
    </location>
</feature>
<keyword evidence="2" id="KW-1133">Transmembrane helix</keyword>
<dbReference type="Proteomes" id="UP000322225">
    <property type="component" value="Chromosome 14"/>
</dbReference>
<feature type="compositionally biased region" description="Polar residues" evidence="1">
    <location>
        <begin position="654"/>
        <end position="667"/>
    </location>
</feature>
<accession>A0AAJ8LT33</accession>
<feature type="region of interest" description="Disordered" evidence="1">
    <location>
        <begin position="439"/>
        <end position="469"/>
    </location>
</feature>
<organism evidence="3 4">
    <name type="scientific">Kwoniella shandongensis</name>
    <dbReference type="NCBI Taxonomy" id="1734106"/>
    <lineage>
        <taxon>Eukaryota</taxon>
        <taxon>Fungi</taxon>
        <taxon>Dikarya</taxon>
        <taxon>Basidiomycota</taxon>
        <taxon>Agaricomycotina</taxon>
        <taxon>Tremellomycetes</taxon>
        <taxon>Tremellales</taxon>
        <taxon>Cryptococcaceae</taxon>
        <taxon>Kwoniella</taxon>
    </lineage>
</organism>
<evidence type="ECO:0000313" key="3">
    <source>
        <dbReference type="EMBL" id="WWD22709.1"/>
    </source>
</evidence>
<proteinExistence type="predicted"/>
<feature type="transmembrane region" description="Helical" evidence="2">
    <location>
        <begin position="46"/>
        <end position="65"/>
    </location>
</feature>
<feature type="compositionally biased region" description="Gly residues" evidence="1">
    <location>
        <begin position="635"/>
        <end position="646"/>
    </location>
</feature>
<reference evidence="3" key="2">
    <citation type="submission" date="2024-01" db="EMBL/GenBank/DDBJ databases">
        <title>Comparative genomics of Cryptococcus and Kwoniella reveals pathogenesis evolution and contrasting modes of karyotype evolution via chromosome fusion or intercentromeric recombination.</title>
        <authorList>
            <person name="Coelho M.A."/>
            <person name="David-Palma M."/>
            <person name="Shea T."/>
            <person name="Bowers K."/>
            <person name="McGinley-Smith S."/>
            <person name="Mohammad A.W."/>
            <person name="Gnirke A."/>
            <person name="Yurkov A.M."/>
            <person name="Nowrousian M."/>
            <person name="Sun S."/>
            <person name="Cuomo C.A."/>
            <person name="Heitman J."/>
        </authorList>
    </citation>
    <scope>NUCLEOTIDE SEQUENCE</scope>
    <source>
        <strain evidence="3">CBS 12478</strain>
    </source>
</reference>
<dbReference type="AlphaFoldDB" id="A0AAJ8LT33"/>
<evidence type="ECO:0000256" key="2">
    <source>
        <dbReference type="SAM" id="Phobius"/>
    </source>
</evidence>
<evidence type="ECO:0000256" key="1">
    <source>
        <dbReference type="SAM" id="MobiDB-lite"/>
    </source>
</evidence>
<feature type="region of interest" description="Disordered" evidence="1">
    <location>
        <begin position="82"/>
        <end position="121"/>
    </location>
</feature>
<feature type="compositionally biased region" description="Low complexity" evidence="1">
    <location>
        <begin position="101"/>
        <end position="116"/>
    </location>
</feature>
<protein>
    <submittedName>
        <fullName evidence="3">Uncharacterized protein</fullName>
    </submittedName>
</protein>
<name>A0AAJ8LT33_9TREE</name>
<feature type="compositionally biased region" description="Polar residues" evidence="1">
    <location>
        <begin position="246"/>
        <end position="306"/>
    </location>
</feature>
<gene>
    <name evidence="3" type="ORF">CI109_107202</name>
</gene>
<feature type="compositionally biased region" description="Polar residues" evidence="1">
    <location>
        <begin position="379"/>
        <end position="392"/>
    </location>
</feature>
<dbReference type="EMBL" id="CP144064">
    <property type="protein sequence ID" value="WWD22709.1"/>
    <property type="molecule type" value="Genomic_DNA"/>
</dbReference>
<feature type="transmembrane region" description="Helical" evidence="2">
    <location>
        <begin position="700"/>
        <end position="723"/>
    </location>
</feature>
<dbReference type="RefSeq" id="XP_065824052.1">
    <property type="nucleotide sequence ID" value="XM_065967980.1"/>
</dbReference>
<keyword evidence="4" id="KW-1185">Reference proteome</keyword>
<feature type="region of interest" description="Disordered" evidence="1">
    <location>
        <begin position="635"/>
        <end position="667"/>
    </location>
</feature>
<evidence type="ECO:0000313" key="4">
    <source>
        <dbReference type="Proteomes" id="UP000322225"/>
    </source>
</evidence>
<sequence>MEMLLNKAALLCNRHAEPGSSSYSHRQLHQVYKTVTMSRLRRRLSLFNLLTLTAFLISPVLSTPANSPPPQNKERLVIRSGGQLSRSVPPADYALDANNGVSDTTPSKTPTTVVSVQGGSEPTTTEVVVSSIDNVSSTAHNVTNSTLSLATSLLTNLTISNSTSTTSNLTNCISASGDCTIYLSALSNCTTDQCACSLTFQAQLCAMCVSSHEEDESKMEEVVKRYNDLLTECRAEGWLSDPEATISANKSETGTESSTPTQTGHSSQIGAIGTASMTTTSHIGGTTPSDASYTQSPIRTSEVGQTASSSLSASPSASSGGNAESGTSRDASSSTHSTSTPSSQPQDSSSTSDPSLSSSTSPISPSSPSSGTAPDATNHDTSPASAGTPPTSVNYPATYPGFVAAAMVTSSSSAPSDGITIITSTQHLYPASSPSASAYAGVVAEQQSSSSDESDSSSDTEADSDDPDITVFTSYSTILPTVTPSNSASASAGLLNASASAATTLALSGMLATDSDALQPNTNTTVDTQDHASITTSSTGAVNASLMFFSYEISSDCTSDCQVWKQLSQQCTADSCMCTSSGLTSSSSCSDCIGREEHGDDYPNQMSAYAAFEANCSLSDSSFLSTESVAADGSSGAGAGGSGGLGLTAPSPSVTRSTNPFGQYGESSSTSTITATVEAAQGVITSSVVSSAMLVRVKPAWLAGTVVTGMSMIGGTWITVMLCS</sequence>
<keyword evidence="2" id="KW-0812">Transmembrane</keyword>
<dbReference type="GeneID" id="43587785"/>